<name>A0A1W6MZT9_9HYPH</name>
<dbReference type="RefSeq" id="WP_085773240.1">
    <property type="nucleotide sequence ID" value="NZ_AP027149.1"/>
</dbReference>
<reference evidence="1 2" key="1">
    <citation type="submission" date="2017-02" db="EMBL/GenBank/DDBJ databases">
        <authorList>
            <person name="Peterson S.W."/>
        </authorList>
    </citation>
    <scope>NUCLEOTIDE SEQUENCE [LARGE SCALE GENOMIC DNA]</scope>
    <source>
        <strain evidence="1 2">S285</strain>
    </source>
</reference>
<evidence type="ECO:0000313" key="1">
    <source>
        <dbReference type="EMBL" id="ARN83090.1"/>
    </source>
</evidence>
<organism evidence="1 2">
    <name type="scientific">Methylocystis bryophila</name>
    <dbReference type="NCBI Taxonomy" id="655015"/>
    <lineage>
        <taxon>Bacteria</taxon>
        <taxon>Pseudomonadati</taxon>
        <taxon>Pseudomonadota</taxon>
        <taxon>Alphaproteobacteria</taxon>
        <taxon>Hyphomicrobiales</taxon>
        <taxon>Methylocystaceae</taxon>
        <taxon>Methylocystis</taxon>
    </lineage>
</organism>
<accession>A0A1W6MZT9</accession>
<dbReference type="STRING" id="655015.B1812_20650"/>
<evidence type="ECO:0000313" key="2">
    <source>
        <dbReference type="Proteomes" id="UP000193978"/>
    </source>
</evidence>
<dbReference type="KEGG" id="mbry:B1812_20650"/>
<dbReference type="AlphaFoldDB" id="A0A1W6MZT9"/>
<keyword evidence="2" id="KW-1185">Reference proteome</keyword>
<sequence length="66" mass="8035">MSIERRRSSDEKARRIKTSERIQIAKVTFAEFASDFRLRFLARFPLERNHSRERKSRQIKKLKQVT</sequence>
<gene>
    <name evidence="1" type="ORF">B1812_20650</name>
</gene>
<proteinExistence type="predicted"/>
<protein>
    <submittedName>
        <fullName evidence="1">Uncharacterized protein</fullName>
    </submittedName>
</protein>
<dbReference type="Proteomes" id="UP000193978">
    <property type="component" value="Chromosome"/>
</dbReference>
<dbReference type="EMBL" id="CP019948">
    <property type="protein sequence ID" value="ARN83090.1"/>
    <property type="molecule type" value="Genomic_DNA"/>
</dbReference>